<dbReference type="Pfam" id="PF01554">
    <property type="entry name" value="MatE"/>
    <property type="match status" value="1"/>
</dbReference>
<dbReference type="InterPro" id="IPR051327">
    <property type="entry name" value="MATE_MepA_subfamily"/>
</dbReference>
<feature type="transmembrane region" description="Helical" evidence="6">
    <location>
        <begin position="385"/>
        <end position="406"/>
    </location>
</feature>
<feature type="transmembrane region" description="Helical" evidence="6">
    <location>
        <begin position="427"/>
        <end position="455"/>
    </location>
</feature>
<feature type="transmembrane region" description="Helical" evidence="6">
    <location>
        <begin position="229"/>
        <end position="256"/>
    </location>
</feature>
<feature type="transmembrane region" description="Helical" evidence="6">
    <location>
        <begin position="595"/>
        <end position="618"/>
    </location>
</feature>
<evidence type="ECO:0000313" key="7">
    <source>
        <dbReference type="EMBL" id="MDC4183711.1"/>
    </source>
</evidence>
<evidence type="ECO:0000256" key="6">
    <source>
        <dbReference type="SAM" id="Phobius"/>
    </source>
</evidence>
<evidence type="ECO:0000256" key="3">
    <source>
        <dbReference type="ARBA" id="ARBA00022692"/>
    </source>
</evidence>
<feature type="transmembrane region" description="Helical" evidence="6">
    <location>
        <begin position="562"/>
        <end position="583"/>
    </location>
</feature>
<dbReference type="GO" id="GO:0042910">
    <property type="term" value="F:xenobiotic transmembrane transporter activity"/>
    <property type="evidence" value="ECO:0007669"/>
    <property type="project" value="InterPro"/>
</dbReference>
<reference evidence="7" key="1">
    <citation type="submission" date="2021-11" db="EMBL/GenBank/DDBJ databases">
        <title>Description of Mycoplasma bradburyaesp. nov.from sea birds: a tribute to a great mycoplasmologist.</title>
        <authorList>
            <person name="Ramirez A.S."/>
            <person name="Poveda C."/>
            <person name="Suarez-Perez A."/>
            <person name="Rosales R.S."/>
            <person name="Dijkman R."/>
            <person name="Feberwee A."/>
            <person name="Spergser J."/>
            <person name="Szostak M.P."/>
            <person name="Ressel L."/>
            <person name="Calabuig P."/>
            <person name="Catania S."/>
            <person name="Gobbo F."/>
            <person name="Timofte D."/>
            <person name="Poveda J.B."/>
        </authorList>
    </citation>
    <scope>NUCLEOTIDE SEQUENCE</scope>
    <source>
        <strain evidence="7">T264</strain>
    </source>
</reference>
<keyword evidence="3 6" id="KW-0812">Transmembrane</keyword>
<keyword evidence="4 6" id="KW-1133">Transmembrane helix</keyword>
<keyword evidence="5 6" id="KW-0472">Membrane</keyword>
<name>A0AAW6HQU3_9MOLU</name>
<feature type="transmembrane region" description="Helical" evidence="6">
    <location>
        <begin position="509"/>
        <end position="531"/>
    </location>
</feature>
<accession>A0AAW6HQU3</accession>
<dbReference type="Proteomes" id="UP001216384">
    <property type="component" value="Unassembled WGS sequence"/>
</dbReference>
<evidence type="ECO:0000313" key="8">
    <source>
        <dbReference type="Proteomes" id="UP001216384"/>
    </source>
</evidence>
<dbReference type="GO" id="GO:0015297">
    <property type="term" value="F:antiporter activity"/>
    <property type="evidence" value="ECO:0007669"/>
    <property type="project" value="InterPro"/>
</dbReference>
<organism evidence="7 8">
    <name type="scientific">Mycoplasma bradburyae</name>
    <dbReference type="NCBI Taxonomy" id="2963128"/>
    <lineage>
        <taxon>Bacteria</taxon>
        <taxon>Bacillati</taxon>
        <taxon>Mycoplasmatota</taxon>
        <taxon>Mollicutes</taxon>
        <taxon>Mycoplasmataceae</taxon>
        <taxon>Mycoplasma</taxon>
    </lineage>
</organism>
<dbReference type="RefSeq" id="WP_255045766.1">
    <property type="nucleotide sequence ID" value="NZ_CP101415.1"/>
</dbReference>
<evidence type="ECO:0008006" key="9">
    <source>
        <dbReference type="Google" id="ProtNLM"/>
    </source>
</evidence>
<dbReference type="PANTHER" id="PTHR43823">
    <property type="entry name" value="SPORULATION PROTEIN YKVU"/>
    <property type="match status" value="1"/>
</dbReference>
<dbReference type="InterPro" id="IPR002528">
    <property type="entry name" value="MATE_fam"/>
</dbReference>
<evidence type="ECO:0000256" key="4">
    <source>
        <dbReference type="ARBA" id="ARBA00022989"/>
    </source>
</evidence>
<gene>
    <name evidence="7" type="ORF">LNO71_03635</name>
</gene>
<keyword evidence="2" id="KW-1003">Cell membrane</keyword>
<feature type="transmembrane region" description="Helical" evidence="6">
    <location>
        <begin position="630"/>
        <end position="652"/>
    </location>
</feature>
<feature type="transmembrane region" description="Helical" evidence="6">
    <location>
        <begin position="326"/>
        <end position="345"/>
    </location>
</feature>
<proteinExistence type="predicted"/>
<comment type="subcellular location">
    <subcellularLocation>
        <location evidence="1">Cell membrane</location>
        <topology evidence="1">Multi-pass membrane protein</topology>
    </subcellularLocation>
</comment>
<feature type="transmembrane region" description="Helical" evidence="6">
    <location>
        <begin position="26"/>
        <end position="47"/>
    </location>
</feature>
<evidence type="ECO:0000256" key="5">
    <source>
        <dbReference type="ARBA" id="ARBA00023136"/>
    </source>
</evidence>
<comment type="caution">
    <text evidence="7">The sequence shown here is derived from an EMBL/GenBank/DDBJ whole genome shotgun (WGS) entry which is preliminary data.</text>
</comment>
<evidence type="ECO:0000256" key="2">
    <source>
        <dbReference type="ARBA" id="ARBA00022475"/>
    </source>
</evidence>
<dbReference type="EMBL" id="JAJHZP010000018">
    <property type="protein sequence ID" value="MDC4183711.1"/>
    <property type="molecule type" value="Genomic_DNA"/>
</dbReference>
<dbReference type="PANTHER" id="PTHR43823:SF3">
    <property type="entry name" value="MULTIDRUG EXPORT PROTEIN MEPA"/>
    <property type="match status" value="1"/>
</dbReference>
<dbReference type="GO" id="GO:0005886">
    <property type="term" value="C:plasma membrane"/>
    <property type="evidence" value="ECO:0007669"/>
    <property type="project" value="UniProtKB-SubCell"/>
</dbReference>
<protein>
    <recommendedName>
        <fullName evidence="9">Multidrug transporter</fullName>
    </recommendedName>
</protein>
<sequence>MRTGYSHIDKQEKANTLFDKTAISKAIWIVCLPGLLASFFGGLYSFLDQILIQKLIPDVWKLNDVYNATYFSNTNVYKQVFDQIFVSSNIISIPNIFVIDNTYYQASQSMPVPEGYFNKDFISVFSDSIRSMPAITLNRDELEKYINNHQILDNIVLLFKNVYNSRVKDIGVGEISQLSNVSVIARQAVNSFQSVTLVGSSVIYLVPVGAGVYYTKAISYKYEKTGRDIWVMSFWTSLILCLAVTLVCFVLVGAGLQRQLIGTANLDNGILASFEANNTSNLINKINNIDMNSISVTDFKQYPKVILAYDNAIADISAEWGNQYSWIYISGFVIAGLFSLLSFMIRSEGRNFFVTIASIVANVLNVLLDWIFIKYFNLGLVGGASASVISWVINLLLYVGFVIYFNKKQATWLNFNDLFKVRFNIKIIIPIIILGISSFIRVIGVAVMFLVYNLLLIKISGQDFQNYHAGSTPLIVLFFVSLFGISDGGRPLVGYNYTNRNYKRVHQTFWWSLLVTFSYSIISYLIVFFAAKPVLVGLFNFQDPSINPMVQQIDNADLVTQYVRITMLRIVMFSITICGMMLFQGTNNIIRSYIASAIEGVFIAYVVFGILFGIALIAPKENNANVWIYVWGYAISPFITSIVVFSISIVYLKKDLNINNEAKERKMNKLDLMQYNFFINEAKKYNLLTPQEQHEKEVKNNLQDTLK</sequence>
<evidence type="ECO:0000256" key="1">
    <source>
        <dbReference type="ARBA" id="ARBA00004651"/>
    </source>
</evidence>
<feature type="transmembrane region" description="Helical" evidence="6">
    <location>
        <begin position="467"/>
        <end position="488"/>
    </location>
</feature>
<feature type="transmembrane region" description="Helical" evidence="6">
    <location>
        <begin position="352"/>
        <end position="373"/>
    </location>
</feature>
<dbReference type="AlphaFoldDB" id="A0AAW6HQU3"/>